<dbReference type="HAMAP" id="MF_00270">
    <property type="entry name" value="Ribosomal_bS18"/>
    <property type="match status" value="1"/>
</dbReference>
<evidence type="ECO:0000256" key="5">
    <source>
        <dbReference type="ARBA" id="ARBA00023274"/>
    </source>
</evidence>
<keyword evidence="3" id="KW-0694">RNA-binding</keyword>
<evidence type="ECO:0000313" key="7">
    <source>
        <dbReference type="EMBL" id="CAB4876087.1"/>
    </source>
</evidence>
<proteinExistence type="inferred from homology"/>
<dbReference type="EMBL" id="CAFBLS010000107">
    <property type="protein sequence ID" value="CAB4876087.1"/>
    <property type="molecule type" value="Genomic_DNA"/>
</dbReference>
<dbReference type="Gene3D" id="4.10.640.10">
    <property type="entry name" value="Ribosomal protein S18"/>
    <property type="match status" value="1"/>
</dbReference>
<reference evidence="7" key="1">
    <citation type="submission" date="2020-05" db="EMBL/GenBank/DDBJ databases">
        <authorList>
            <person name="Chiriac C."/>
            <person name="Salcher M."/>
            <person name="Ghai R."/>
            <person name="Kavagutti S V."/>
        </authorList>
    </citation>
    <scope>NUCLEOTIDE SEQUENCE</scope>
</reference>
<dbReference type="PRINTS" id="PR00974">
    <property type="entry name" value="RIBOSOMALS18"/>
</dbReference>
<comment type="similarity">
    <text evidence="1">Belongs to the bacterial ribosomal protein bS18 family.</text>
</comment>
<dbReference type="InterPro" id="IPR001648">
    <property type="entry name" value="Ribosomal_bS18"/>
</dbReference>
<dbReference type="PANTHER" id="PTHR13479">
    <property type="entry name" value="30S RIBOSOMAL PROTEIN S18"/>
    <property type="match status" value="1"/>
</dbReference>
<protein>
    <submittedName>
        <fullName evidence="7">Unannotated protein</fullName>
    </submittedName>
</protein>
<feature type="compositionally biased region" description="Basic and acidic residues" evidence="6">
    <location>
        <begin position="1"/>
        <end position="21"/>
    </location>
</feature>
<evidence type="ECO:0000256" key="2">
    <source>
        <dbReference type="ARBA" id="ARBA00022730"/>
    </source>
</evidence>
<keyword evidence="2" id="KW-0699">rRNA-binding</keyword>
<dbReference type="AlphaFoldDB" id="A0A6J7DZ73"/>
<gene>
    <name evidence="7" type="ORF">UFOPK3402_00964</name>
</gene>
<dbReference type="PROSITE" id="PS00057">
    <property type="entry name" value="RIBOSOMAL_S18"/>
    <property type="match status" value="1"/>
</dbReference>
<evidence type="ECO:0000256" key="4">
    <source>
        <dbReference type="ARBA" id="ARBA00022980"/>
    </source>
</evidence>
<dbReference type="NCBIfam" id="TIGR00165">
    <property type="entry name" value="S18"/>
    <property type="match status" value="1"/>
</dbReference>
<dbReference type="Pfam" id="PF01084">
    <property type="entry name" value="Ribosomal_S18"/>
    <property type="match status" value="1"/>
</dbReference>
<dbReference type="GO" id="GO:0006412">
    <property type="term" value="P:translation"/>
    <property type="evidence" value="ECO:0007669"/>
    <property type="project" value="InterPro"/>
</dbReference>
<dbReference type="InterPro" id="IPR036870">
    <property type="entry name" value="Ribosomal_bS18_sf"/>
</dbReference>
<evidence type="ECO:0000256" key="1">
    <source>
        <dbReference type="ARBA" id="ARBA00005589"/>
    </source>
</evidence>
<dbReference type="GO" id="GO:0070181">
    <property type="term" value="F:small ribosomal subunit rRNA binding"/>
    <property type="evidence" value="ECO:0007669"/>
    <property type="project" value="TreeGrafter"/>
</dbReference>
<dbReference type="SUPFAM" id="SSF46911">
    <property type="entry name" value="Ribosomal protein S18"/>
    <property type="match status" value="1"/>
</dbReference>
<keyword evidence="5" id="KW-0687">Ribonucleoprotein</keyword>
<dbReference type="GO" id="GO:0003735">
    <property type="term" value="F:structural constituent of ribosome"/>
    <property type="evidence" value="ECO:0007669"/>
    <property type="project" value="InterPro"/>
</dbReference>
<evidence type="ECO:0000256" key="3">
    <source>
        <dbReference type="ARBA" id="ARBA00022884"/>
    </source>
</evidence>
<keyword evidence="4" id="KW-0689">Ribosomal protein</keyword>
<accession>A0A6J7DZ73</accession>
<dbReference type="FunFam" id="4.10.640.10:FF:000004">
    <property type="entry name" value="30S ribosomal protein S18"/>
    <property type="match status" value="1"/>
</dbReference>
<dbReference type="PANTHER" id="PTHR13479:SF62">
    <property type="entry name" value="SMALL RIBOSOMAL SUBUNIT PROTEIN BS18A"/>
    <property type="match status" value="1"/>
</dbReference>
<organism evidence="7">
    <name type="scientific">freshwater metagenome</name>
    <dbReference type="NCBI Taxonomy" id="449393"/>
    <lineage>
        <taxon>unclassified sequences</taxon>
        <taxon>metagenomes</taxon>
        <taxon>ecological metagenomes</taxon>
    </lineage>
</organism>
<dbReference type="GO" id="GO:0022627">
    <property type="term" value="C:cytosolic small ribosomal subunit"/>
    <property type="evidence" value="ECO:0007669"/>
    <property type="project" value="TreeGrafter"/>
</dbReference>
<feature type="region of interest" description="Disordered" evidence="6">
    <location>
        <begin position="1"/>
        <end position="24"/>
    </location>
</feature>
<dbReference type="InterPro" id="IPR018275">
    <property type="entry name" value="Ribosomal_bS18_CS"/>
</dbReference>
<sequence>MARDRDKDSKRGPSRGKDDKIPKKKACPFCRAESKGKGVQIIDYKDIPLLRKYISDRGKIRARRVTGNCTQHQRDVAMAVKNAREVALLPYSSTAR</sequence>
<name>A0A6J7DZ73_9ZZZZ</name>
<evidence type="ECO:0000256" key="6">
    <source>
        <dbReference type="SAM" id="MobiDB-lite"/>
    </source>
</evidence>